<gene>
    <name evidence="2" type="ORF">YH63_004890</name>
</gene>
<evidence type="ECO:0000313" key="2">
    <source>
        <dbReference type="EMBL" id="TKT73875.1"/>
    </source>
</evidence>
<name>A0A4U6BVR0_9BRAD</name>
<sequence>MSQPDRAEAVTLTRLIWPVLSSVVLVALIAAAAILMSYKIETPPDHARVIADEQRLTYASTPCVLFNKLDREVIANRTEISDPSKPLQLFSYASEKTIADVKADKKWSRDTACDYVTGFDQIVTVWMRLIGYRSRWADDGQWRW</sequence>
<dbReference type="EMBL" id="LBIA02000001">
    <property type="protein sequence ID" value="TKT73875.1"/>
    <property type="molecule type" value="Genomic_DNA"/>
</dbReference>
<keyword evidence="1" id="KW-0472">Membrane</keyword>
<evidence type="ECO:0000313" key="3">
    <source>
        <dbReference type="Proteomes" id="UP000034832"/>
    </source>
</evidence>
<keyword evidence="3" id="KW-1185">Reference proteome</keyword>
<accession>A0A4U6BVR0</accession>
<dbReference type="OrthoDB" id="8128754at2"/>
<feature type="transmembrane region" description="Helical" evidence="1">
    <location>
        <begin position="15"/>
        <end position="38"/>
    </location>
</feature>
<dbReference type="AlphaFoldDB" id="A0A4U6BVR0"/>
<protein>
    <submittedName>
        <fullName evidence="2">Uncharacterized protein</fullName>
    </submittedName>
</protein>
<keyword evidence="1" id="KW-1133">Transmembrane helix</keyword>
<proteinExistence type="predicted"/>
<evidence type="ECO:0000256" key="1">
    <source>
        <dbReference type="SAM" id="Phobius"/>
    </source>
</evidence>
<keyword evidence="1" id="KW-0812">Transmembrane</keyword>
<organism evidence="2 3">
    <name type="scientific">Afipia massiliensis</name>
    <dbReference type="NCBI Taxonomy" id="211460"/>
    <lineage>
        <taxon>Bacteria</taxon>
        <taxon>Pseudomonadati</taxon>
        <taxon>Pseudomonadota</taxon>
        <taxon>Alphaproteobacteria</taxon>
        <taxon>Hyphomicrobiales</taxon>
        <taxon>Nitrobacteraceae</taxon>
        <taxon>Afipia</taxon>
    </lineage>
</organism>
<dbReference type="STRING" id="211460.YH63_14015"/>
<dbReference type="Proteomes" id="UP000034832">
    <property type="component" value="Unassembled WGS sequence"/>
</dbReference>
<reference evidence="2" key="1">
    <citation type="submission" date="2019-04" db="EMBL/GenBank/DDBJ databases">
        <title>Whole genome sequencing of cave bacteria.</title>
        <authorList>
            <person name="Gan H.M."/>
            <person name="Barton H."/>
            <person name="Savka M.A."/>
        </authorList>
    </citation>
    <scope>NUCLEOTIDE SEQUENCE [LARGE SCALE GENOMIC DNA]</scope>
    <source>
        <strain evidence="2">LC387</strain>
    </source>
</reference>
<comment type="caution">
    <text evidence="2">The sequence shown here is derived from an EMBL/GenBank/DDBJ whole genome shotgun (WGS) entry which is preliminary data.</text>
</comment>